<sequence>MDCNPLIGLEISERRDFRGPITTLSGIAKSTSFLGLSHQSDEAFVVADKN</sequence>
<proteinExistence type="predicted"/>
<protein>
    <submittedName>
        <fullName evidence="1">Uncharacterized protein</fullName>
    </submittedName>
</protein>
<name>A0A5C6CMD0_9BACT</name>
<evidence type="ECO:0000313" key="1">
    <source>
        <dbReference type="EMBL" id="TWU26083.1"/>
    </source>
</evidence>
<comment type="caution">
    <text evidence="1">The sequence shown here is derived from an EMBL/GenBank/DDBJ whole genome shotgun (WGS) entry which is preliminary data.</text>
</comment>
<reference evidence="1 2" key="1">
    <citation type="submission" date="2019-02" db="EMBL/GenBank/DDBJ databases">
        <title>Deep-cultivation of Planctomycetes and their phenomic and genomic characterization uncovers novel biology.</title>
        <authorList>
            <person name="Wiegand S."/>
            <person name="Jogler M."/>
            <person name="Boedeker C."/>
            <person name="Pinto D."/>
            <person name="Vollmers J."/>
            <person name="Rivas-Marin E."/>
            <person name="Kohn T."/>
            <person name="Peeters S.H."/>
            <person name="Heuer A."/>
            <person name="Rast P."/>
            <person name="Oberbeckmann S."/>
            <person name="Bunk B."/>
            <person name="Jeske O."/>
            <person name="Meyerdierks A."/>
            <person name="Storesund J.E."/>
            <person name="Kallscheuer N."/>
            <person name="Luecker S."/>
            <person name="Lage O.M."/>
            <person name="Pohl T."/>
            <person name="Merkel B.J."/>
            <person name="Hornburger P."/>
            <person name="Mueller R.-W."/>
            <person name="Bruemmer F."/>
            <person name="Labrenz M."/>
            <person name="Spormann A.M."/>
            <person name="Op Den Camp H."/>
            <person name="Overmann J."/>
            <person name="Amann R."/>
            <person name="Jetten M.S.M."/>
            <person name="Mascher T."/>
            <person name="Medema M.H."/>
            <person name="Devos D.P."/>
            <person name="Kaster A.-K."/>
            <person name="Ovreas L."/>
            <person name="Rohde M."/>
            <person name="Galperin M.Y."/>
            <person name="Jogler C."/>
        </authorList>
    </citation>
    <scope>NUCLEOTIDE SEQUENCE [LARGE SCALE GENOMIC DNA]</scope>
    <source>
        <strain evidence="1 2">Pla144</strain>
    </source>
</reference>
<gene>
    <name evidence="1" type="ORF">Pla144_33000</name>
</gene>
<accession>A0A5C6CMD0</accession>
<dbReference type="EMBL" id="SJPS01000004">
    <property type="protein sequence ID" value="TWU26083.1"/>
    <property type="molecule type" value="Genomic_DNA"/>
</dbReference>
<organism evidence="1 2">
    <name type="scientific">Bythopirellula polymerisocia</name>
    <dbReference type="NCBI Taxonomy" id="2528003"/>
    <lineage>
        <taxon>Bacteria</taxon>
        <taxon>Pseudomonadati</taxon>
        <taxon>Planctomycetota</taxon>
        <taxon>Planctomycetia</taxon>
        <taxon>Pirellulales</taxon>
        <taxon>Lacipirellulaceae</taxon>
        <taxon>Bythopirellula</taxon>
    </lineage>
</organism>
<evidence type="ECO:0000313" key="2">
    <source>
        <dbReference type="Proteomes" id="UP000318437"/>
    </source>
</evidence>
<dbReference type="Proteomes" id="UP000318437">
    <property type="component" value="Unassembled WGS sequence"/>
</dbReference>
<dbReference type="AlphaFoldDB" id="A0A5C6CMD0"/>
<keyword evidence="2" id="KW-1185">Reference proteome</keyword>